<accession>A0A090KSH9</accession>
<dbReference type="PANTHER" id="PTHR46708">
    <property type="entry name" value="TENASCIN"/>
    <property type="match status" value="1"/>
</dbReference>
<dbReference type="GeneID" id="36385280"/>
<dbReference type="EMBL" id="LN609399">
    <property type="protein sequence ID" value="CEF60470.1"/>
    <property type="molecule type" value="Genomic_DNA"/>
</dbReference>
<evidence type="ECO:0000313" key="5">
    <source>
        <dbReference type="EMBL" id="CEF60470.1"/>
    </source>
</evidence>
<sequence>MNLNYYSTKYIYFILFLFNYNLFIKGSIFLDWASNIPDDLNVLHYQLDYTPNVGEPPPKTIFPIRFTNAIINNTIPAHEYKINLVAVLADGAHIPLINKYIPSSPYPPSYKNISTTNTEAVIEYQPPNGQTVTYYIEYFPSNNEELSNYVETQATIVRLKSLIPKTLYIIHIYSVYKGMPSDTYNEERFLTKGYQTIEKKEQAIPFSIRTLPPLFRPINTSPIINGITQSQTLSPTFFIQQAKEFFATSTTTQTPVTLKSFSFNNLNFKKQFFQLFNSSSPYEESTTQSTTPSSSSSSTLNYPDFTKPDYVKPMTNNWNFKIPTKNNDSISKIFFTTISSINSDTSTISSITRIIPTNHLTSSLPIIIPINNNKLEEINTVEKIKSNNKKLVKFNKVNNEMSNEIILTKEISQNNEIKDNKNDNEDMEEDIIFEDKNEFLLSSTSTIIPILTNDINTFKPIETSEINLEKIDDNLIVRWESPESTLCDIYITNLTYLTNSRESFIEETDTNEVKFKFPEVDKVLITVYCSYDGVIVDTWMGHRVSDFTRPLPVEHFKVTSISTDEFYLSSVTLSWNNNIKKGYDKYHDILVTYSYGKTGQNKKTITVNDGNSIVIEKLNPATLYTFTIKNVSSEFSGLSSKARGLRQLTPPVITSTLYPGQISSTSININFGESDNEHLYDSYELVFISPTKNITKSLKKNDEKSFTFNKLIPGKTYTFVLYTIYKGVKSRPVISKVTTYPLKVSKLYPVLGNGYASLYWDSENIAGNTIKYRLSYVTETKNGDPKSATVLLKDVNRHRFEDLEYDLYYTFTITVIMGEGDAEAESESETITVIIKQYTSNLPSLKRQGIRELNVAFENDRSFNTDTNGNVDNYAIIVTEVISEQEDEFDLKTWFDVKVEDKWTPYRASHSTYNPFKNGVKKANFIIGEEECDKRRLSEPYCNGVLKSNVDYYVKIRAYTERNVAIETEWVSVHGTVDEDAPKEATRRLPCHMYLNGCPRNHSSERYSVKVNIINIIIITIITLKYFIFVI</sequence>
<reference evidence="5" key="2">
    <citation type="submission" date="2014-09" db="EMBL/GenBank/DDBJ databases">
        <authorList>
            <person name="Aslett A.Martin."/>
        </authorList>
    </citation>
    <scope>NUCLEOTIDE SEQUENCE</scope>
    <source>
        <strain evidence="5">ED321 Heterogonic</strain>
    </source>
</reference>
<proteinExistence type="predicted"/>
<keyword evidence="3" id="KW-1133">Transmembrane helix</keyword>
<dbReference type="WBParaSite" id="SRAE_X000220900.1">
    <property type="protein sequence ID" value="SRAE_X000220900.1"/>
    <property type="gene ID" value="WBGene00267786"/>
</dbReference>
<feature type="domain" description="Fibronectin type-III" evidence="4">
    <location>
        <begin position="104"/>
        <end position="194"/>
    </location>
</feature>
<reference evidence="7" key="3">
    <citation type="submission" date="2020-12" db="UniProtKB">
        <authorList>
            <consortium name="WormBaseParasite"/>
        </authorList>
    </citation>
    <scope>IDENTIFICATION</scope>
</reference>
<dbReference type="Proteomes" id="UP000035682">
    <property type="component" value="Unplaced"/>
</dbReference>
<dbReference type="InterPro" id="IPR036116">
    <property type="entry name" value="FN3_sf"/>
</dbReference>
<protein>
    <recommendedName>
        <fullName evidence="1">protein-tyrosine-phosphatase</fullName>
        <ecNumber evidence="1">3.1.3.48</ecNumber>
    </recommendedName>
</protein>
<keyword evidence="3" id="KW-0812">Transmembrane</keyword>
<dbReference type="WormBase" id="SRAE_X000220900">
    <property type="protein sequence ID" value="SRP03477"/>
    <property type="gene ID" value="WBGene00267786"/>
</dbReference>
<evidence type="ECO:0000313" key="8">
    <source>
        <dbReference type="WormBase" id="SRAE_X000220900"/>
    </source>
</evidence>
<organism evidence="5">
    <name type="scientific">Strongyloides ratti</name>
    <name type="common">Parasitic roundworm</name>
    <dbReference type="NCBI Taxonomy" id="34506"/>
    <lineage>
        <taxon>Eukaryota</taxon>
        <taxon>Metazoa</taxon>
        <taxon>Ecdysozoa</taxon>
        <taxon>Nematoda</taxon>
        <taxon>Chromadorea</taxon>
        <taxon>Rhabditida</taxon>
        <taxon>Tylenchina</taxon>
        <taxon>Panagrolaimomorpha</taxon>
        <taxon>Strongyloidoidea</taxon>
        <taxon>Strongyloididae</taxon>
        <taxon>Strongyloides</taxon>
    </lineage>
</organism>
<dbReference type="InterPro" id="IPR041201">
    <property type="entry name" value="PTPRJ_TM"/>
</dbReference>
<feature type="transmembrane region" description="Helical" evidence="3">
    <location>
        <begin position="12"/>
        <end position="33"/>
    </location>
</feature>
<feature type="transmembrane region" description="Helical" evidence="3">
    <location>
        <begin position="1007"/>
        <end position="1028"/>
    </location>
</feature>
<dbReference type="InterPro" id="IPR003961">
    <property type="entry name" value="FN3_dom"/>
</dbReference>
<dbReference type="Gene3D" id="2.60.40.10">
    <property type="entry name" value="Immunoglobulins"/>
    <property type="match status" value="4"/>
</dbReference>
<dbReference type="SMART" id="SM00060">
    <property type="entry name" value="FN3"/>
    <property type="match status" value="4"/>
</dbReference>
<keyword evidence="6" id="KW-1185">Reference proteome</keyword>
<dbReference type="AlphaFoldDB" id="A0A090KSH9"/>
<evidence type="ECO:0000256" key="3">
    <source>
        <dbReference type="SAM" id="Phobius"/>
    </source>
</evidence>
<gene>
    <name evidence="5 7 8" type="ORF">SRAE_X000220900</name>
</gene>
<dbReference type="InterPro" id="IPR050991">
    <property type="entry name" value="ECM_Regulatory_Proteins"/>
</dbReference>
<dbReference type="Pfam" id="PF00041">
    <property type="entry name" value="fn3"/>
    <property type="match status" value="1"/>
</dbReference>
<reference evidence="6" key="1">
    <citation type="submission" date="2014-09" db="EMBL/GenBank/DDBJ databases">
        <authorList>
            <person name="Martin A.A."/>
        </authorList>
    </citation>
    <scope>NUCLEOTIDE SEQUENCE</scope>
    <source>
        <strain evidence="6">ED321</strain>
    </source>
</reference>
<dbReference type="OrthoDB" id="8609993at2759"/>
<dbReference type="RefSeq" id="XP_024499679.1">
    <property type="nucleotide sequence ID" value="XM_024645163.1"/>
</dbReference>
<evidence type="ECO:0000256" key="1">
    <source>
        <dbReference type="ARBA" id="ARBA00013064"/>
    </source>
</evidence>
<dbReference type="CDD" id="cd00063">
    <property type="entry name" value="FN3"/>
    <property type="match status" value="2"/>
</dbReference>
<feature type="domain" description="Fibronectin type-III" evidence="4">
    <location>
        <begin position="740"/>
        <end position="838"/>
    </location>
</feature>
<dbReference type="CTD" id="36385280"/>
<evidence type="ECO:0000313" key="6">
    <source>
        <dbReference type="Proteomes" id="UP000035682"/>
    </source>
</evidence>
<dbReference type="EC" id="3.1.3.48" evidence="1"/>
<evidence type="ECO:0000313" key="7">
    <source>
        <dbReference type="WBParaSite" id="SRAE_X000220900.1"/>
    </source>
</evidence>
<dbReference type="Pfam" id="PF18861">
    <property type="entry name" value="PTP_tm"/>
    <property type="match status" value="1"/>
</dbReference>
<keyword evidence="2" id="KW-0677">Repeat</keyword>
<dbReference type="InterPro" id="IPR013783">
    <property type="entry name" value="Ig-like_fold"/>
</dbReference>
<dbReference type="GO" id="GO:0004725">
    <property type="term" value="F:protein tyrosine phosphatase activity"/>
    <property type="evidence" value="ECO:0007669"/>
    <property type="project" value="UniProtKB-EC"/>
</dbReference>
<dbReference type="SUPFAM" id="SSF49265">
    <property type="entry name" value="Fibronectin type III"/>
    <property type="match status" value="3"/>
</dbReference>
<dbReference type="PANTHER" id="PTHR46708:SF2">
    <property type="entry name" value="FIBRONECTIN TYPE-III DOMAIN-CONTAINING PROTEIN"/>
    <property type="match status" value="1"/>
</dbReference>
<feature type="domain" description="Fibronectin type-III" evidence="4">
    <location>
        <begin position="552"/>
        <end position="652"/>
    </location>
</feature>
<dbReference type="PROSITE" id="PS50853">
    <property type="entry name" value="FN3"/>
    <property type="match status" value="3"/>
</dbReference>
<evidence type="ECO:0000259" key="4">
    <source>
        <dbReference type="PROSITE" id="PS50853"/>
    </source>
</evidence>
<keyword evidence="3" id="KW-0472">Membrane</keyword>
<evidence type="ECO:0000256" key="2">
    <source>
        <dbReference type="ARBA" id="ARBA00022737"/>
    </source>
</evidence>
<name>A0A090KSH9_STRRB</name>